<proteinExistence type="predicted"/>
<feature type="non-terminal residue" evidence="1">
    <location>
        <position position="116"/>
    </location>
</feature>
<organism evidence="1 2">
    <name type="scientific">Chaenocephalus aceratus</name>
    <name type="common">Blackfin icefish</name>
    <name type="synonym">Chaenichthys aceratus</name>
    <dbReference type="NCBI Taxonomy" id="36190"/>
    <lineage>
        <taxon>Eukaryota</taxon>
        <taxon>Metazoa</taxon>
        <taxon>Chordata</taxon>
        <taxon>Craniata</taxon>
        <taxon>Vertebrata</taxon>
        <taxon>Euteleostomi</taxon>
        <taxon>Actinopterygii</taxon>
        <taxon>Neopterygii</taxon>
        <taxon>Teleostei</taxon>
        <taxon>Neoteleostei</taxon>
        <taxon>Acanthomorphata</taxon>
        <taxon>Eupercaria</taxon>
        <taxon>Perciformes</taxon>
        <taxon>Notothenioidei</taxon>
        <taxon>Channichthyidae</taxon>
        <taxon>Chaenocephalus</taxon>
    </lineage>
</organism>
<gene>
    <name evidence="1" type="ORF">KUCAC02_019747</name>
</gene>
<name>A0ACB9VQC5_CHAAC</name>
<dbReference type="Proteomes" id="UP001057452">
    <property type="component" value="Chromosome 24"/>
</dbReference>
<protein>
    <submittedName>
        <fullName evidence="1">Uncharacterized protein</fullName>
    </submittedName>
</protein>
<accession>A0ACB9VQC5</accession>
<sequence>SLSNFLFVTHHLLIAKVTDRANLAIAPGTTDHWDLELGSPEGQAPDGQKGIKCQCDGKTRRPADQSQDERNITSWLSHRAKMIAEGTWAAQGAEQASAAPDSSSVVRSSEPQPEPE</sequence>
<comment type="caution">
    <text evidence="1">The sequence shown here is derived from an EMBL/GenBank/DDBJ whole genome shotgun (WGS) entry which is preliminary data.</text>
</comment>
<evidence type="ECO:0000313" key="2">
    <source>
        <dbReference type="Proteomes" id="UP001057452"/>
    </source>
</evidence>
<feature type="non-terminal residue" evidence="1">
    <location>
        <position position="1"/>
    </location>
</feature>
<keyword evidence="2" id="KW-1185">Reference proteome</keyword>
<dbReference type="EMBL" id="CM043808">
    <property type="protein sequence ID" value="KAI4801879.1"/>
    <property type="molecule type" value="Genomic_DNA"/>
</dbReference>
<evidence type="ECO:0000313" key="1">
    <source>
        <dbReference type="EMBL" id="KAI4801879.1"/>
    </source>
</evidence>
<reference evidence="1" key="1">
    <citation type="submission" date="2022-05" db="EMBL/GenBank/DDBJ databases">
        <title>Chromosome-level genome of Chaenocephalus aceratus.</title>
        <authorList>
            <person name="Park H."/>
        </authorList>
    </citation>
    <scope>NUCLEOTIDE SEQUENCE</scope>
    <source>
        <strain evidence="1">KU_202001</strain>
    </source>
</reference>